<evidence type="ECO:0000313" key="1">
    <source>
        <dbReference type="EMBL" id="MBW3365186.1"/>
    </source>
</evidence>
<name>A0ABS6XBE3_9BACT</name>
<keyword evidence="2" id="KW-1185">Reference proteome</keyword>
<dbReference type="RefSeq" id="WP_199109699.1">
    <property type="nucleotide sequence ID" value="NZ_JAHWXQ010000002.1"/>
</dbReference>
<comment type="caution">
    <text evidence="1">The sequence shown here is derived from an EMBL/GenBank/DDBJ whole genome shotgun (WGS) entry which is preliminary data.</text>
</comment>
<organism evidence="1 2">
    <name type="scientific">Pontibacter populi</name>
    <dbReference type="NCBI Taxonomy" id="890055"/>
    <lineage>
        <taxon>Bacteria</taxon>
        <taxon>Pseudomonadati</taxon>
        <taxon>Bacteroidota</taxon>
        <taxon>Cytophagia</taxon>
        <taxon>Cytophagales</taxon>
        <taxon>Hymenobacteraceae</taxon>
        <taxon>Pontibacter</taxon>
    </lineage>
</organism>
<gene>
    <name evidence="1" type="ORF">KYK27_09030</name>
</gene>
<dbReference type="EMBL" id="JAHWXQ010000002">
    <property type="protein sequence ID" value="MBW3365186.1"/>
    <property type="molecule type" value="Genomic_DNA"/>
</dbReference>
<proteinExistence type="predicted"/>
<evidence type="ECO:0000313" key="2">
    <source>
        <dbReference type="Proteomes" id="UP000774935"/>
    </source>
</evidence>
<accession>A0ABS6XBE3</accession>
<evidence type="ECO:0008006" key="3">
    <source>
        <dbReference type="Google" id="ProtNLM"/>
    </source>
</evidence>
<sequence>MEHVLTYLEFRIDTDKKLLYGKWLRDVNNEEYKAGLEQIYTLIKSNDILRWVQNSELLQPRDLTDQKWLAEEYGLLLTLSSIKYIAVIVPRQSPHYNILMSLREKAYRIFGKSKYVELFETEQEALAWLIPNMQFYRLPSTTLSF</sequence>
<reference evidence="1 2" key="1">
    <citation type="submission" date="2021-07" db="EMBL/GenBank/DDBJ databases">
        <authorList>
            <person name="Kim M.K."/>
        </authorList>
    </citation>
    <scope>NUCLEOTIDE SEQUENCE [LARGE SCALE GENOMIC DNA]</scope>
    <source>
        <strain evidence="1 2">HLY7-15</strain>
    </source>
</reference>
<dbReference type="Proteomes" id="UP000774935">
    <property type="component" value="Unassembled WGS sequence"/>
</dbReference>
<protein>
    <recommendedName>
        <fullName evidence="3">STAS/SEC14 domain-containing protein</fullName>
    </recommendedName>
</protein>